<dbReference type="AlphaFoldDB" id="A0A8J2K3N0"/>
<name>A0A8J2K3N0_9HEXA</name>
<reference evidence="2" key="1">
    <citation type="submission" date="2021-06" db="EMBL/GenBank/DDBJ databases">
        <authorList>
            <person name="Hodson N. C."/>
            <person name="Mongue J. A."/>
            <person name="Jaron S. K."/>
        </authorList>
    </citation>
    <scope>NUCLEOTIDE SEQUENCE</scope>
</reference>
<gene>
    <name evidence="2" type="ORF">AFUS01_LOCUS17783</name>
</gene>
<sequence length="242" mass="26896">MGIFPFILIVSILPKIHPTVLHKPRLTIRAAPETPKNLEETPKRNLTETWTFVLNHNDTGKFKSVAENGKNLRILLVVDLNVTRKNPKVPYPIANVLLTLLSPDKNPESTSVSGSSQLIQDFQAGEGGEEEDGKHTEREIQTKNEPGPISSKARNNSTEDLPSEKLFSFINFHANNILQFNAKVNMTQENVTYTVATFTNELTNPLLSNLPGFLQNHNQQGLPSSSSSAGGNEDEEDDWKLK</sequence>
<comment type="caution">
    <text evidence="2">The sequence shown here is derived from an EMBL/GenBank/DDBJ whole genome shotgun (WGS) entry which is preliminary data.</text>
</comment>
<keyword evidence="3" id="KW-1185">Reference proteome</keyword>
<evidence type="ECO:0000313" key="3">
    <source>
        <dbReference type="Proteomes" id="UP000708208"/>
    </source>
</evidence>
<accession>A0A8J2K3N0</accession>
<feature type="region of interest" description="Disordered" evidence="1">
    <location>
        <begin position="210"/>
        <end position="242"/>
    </location>
</feature>
<evidence type="ECO:0000256" key="1">
    <source>
        <dbReference type="SAM" id="MobiDB-lite"/>
    </source>
</evidence>
<protein>
    <submittedName>
        <fullName evidence="2">Uncharacterized protein</fullName>
    </submittedName>
</protein>
<feature type="compositionally biased region" description="Basic and acidic residues" evidence="1">
    <location>
        <begin position="132"/>
        <end position="142"/>
    </location>
</feature>
<feature type="compositionally biased region" description="Acidic residues" evidence="1">
    <location>
        <begin position="232"/>
        <end position="242"/>
    </location>
</feature>
<feature type="compositionally biased region" description="Polar residues" evidence="1">
    <location>
        <begin position="215"/>
        <end position="230"/>
    </location>
</feature>
<dbReference type="EMBL" id="CAJVCH010172743">
    <property type="protein sequence ID" value="CAG7729043.1"/>
    <property type="molecule type" value="Genomic_DNA"/>
</dbReference>
<organism evidence="2 3">
    <name type="scientific">Allacma fusca</name>
    <dbReference type="NCBI Taxonomy" id="39272"/>
    <lineage>
        <taxon>Eukaryota</taxon>
        <taxon>Metazoa</taxon>
        <taxon>Ecdysozoa</taxon>
        <taxon>Arthropoda</taxon>
        <taxon>Hexapoda</taxon>
        <taxon>Collembola</taxon>
        <taxon>Symphypleona</taxon>
        <taxon>Sminthuridae</taxon>
        <taxon>Allacma</taxon>
    </lineage>
</organism>
<proteinExistence type="predicted"/>
<dbReference type="Proteomes" id="UP000708208">
    <property type="component" value="Unassembled WGS sequence"/>
</dbReference>
<evidence type="ECO:0000313" key="2">
    <source>
        <dbReference type="EMBL" id="CAG7729043.1"/>
    </source>
</evidence>
<feature type="region of interest" description="Disordered" evidence="1">
    <location>
        <begin position="124"/>
        <end position="159"/>
    </location>
</feature>